<dbReference type="AlphaFoldDB" id="A0A7H8QKA7"/>
<dbReference type="OrthoDB" id="2117718at2759"/>
<dbReference type="GeneID" id="55988915"/>
<evidence type="ECO:0008006" key="3">
    <source>
        <dbReference type="Google" id="ProtNLM"/>
    </source>
</evidence>
<proteinExistence type="predicted"/>
<evidence type="ECO:0000313" key="2">
    <source>
        <dbReference type="Proteomes" id="UP000509510"/>
    </source>
</evidence>
<accession>A0A7H8QKA7</accession>
<dbReference type="Proteomes" id="UP000509510">
    <property type="component" value="Chromosome I"/>
</dbReference>
<name>A0A7H8QKA7_TALRU</name>
<reference evidence="2" key="1">
    <citation type="submission" date="2020-06" db="EMBL/GenBank/DDBJ databases">
        <title>A chromosome-scale genome assembly of Talaromyces rugulosus W13939.</title>
        <authorList>
            <person name="Wang B."/>
            <person name="Guo L."/>
            <person name="Ye K."/>
            <person name="Wang L."/>
        </authorList>
    </citation>
    <scope>NUCLEOTIDE SEQUENCE [LARGE SCALE GENOMIC DNA]</scope>
    <source>
        <strain evidence="2">W13939</strain>
    </source>
</reference>
<dbReference type="RefSeq" id="XP_035340497.1">
    <property type="nucleotide sequence ID" value="XM_035484604.1"/>
</dbReference>
<sequence length="496" mass="55873">MGSSGSFSQLKQIAVAASREGKIVTADECSDRKQNEEDLFMSAFTKPHPQVGTEWSDADRVSPYPILVPEYFVENAKQLQEALAIAVASIVERWAEPGGGNDSLSQRMPMQFHEDTLLRWIHQKTKEGVIAPYKERMGHWRPDILLSNTEDGALSFRICEINARFFQNSLMYSMQAFTACSRMLSGHPLLQPTADPEYLLDCLCGLFDPSLSLHLLVGWGRPKLALAISKLFKERAGVSARVISPSDLRLIPDDTSPTGYSLYAVYTKSDVGTTLDENTTLDGLEPVRQVGLYLFQDEFRRLSMEVLQHIALHCVNDIRTILLVADKRILGIVLQELDALVYDYKVITPEQARILRDGIVPTVLPGSPELKSLISQSRYDPVLKNEYIIKPCRDAESVGILFGDELLTDEWERLLADMRDPRLYPHQFQYIIQRIIRQPAISLSHQVDLTHGDMNIVGLYYAFNGHYKALGAWRVTHGRLSAYSKGGFRIPSVAMK</sequence>
<dbReference type="KEGG" id="trg:TRUGW13939_01404"/>
<gene>
    <name evidence="1" type="ORF">TRUGW13939_01404</name>
</gene>
<dbReference type="SUPFAM" id="SSF56059">
    <property type="entry name" value="Glutathione synthetase ATP-binding domain-like"/>
    <property type="match status" value="1"/>
</dbReference>
<keyword evidence="2" id="KW-1185">Reference proteome</keyword>
<protein>
    <recommendedName>
        <fullName evidence="3">Glutathionylspermidine synthase pre-ATP-grasp-like domain-containing protein</fullName>
    </recommendedName>
</protein>
<evidence type="ECO:0000313" key="1">
    <source>
        <dbReference type="EMBL" id="QKX54318.1"/>
    </source>
</evidence>
<dbReference type="EMBL" id="CP055898">
    <property type="protein sequence ID" value="QKX54318.1"/>
    <property type="molecule type" value="Genomic_DNA"/>
</dbReference>
<organism evidence="1 2">
    <name type="scientific">Talaromyces rugulosus</name>
    <name type="common">Penicillium rugulosum</name>
    <dbReference type="NCBI Taxonomy" id="121627"/>
    <lineage>
        <taxon>Eukaryota</taxon>
        <taxon>Fungi</taxon>
        <taxon>Dikarya</taxon>
        <taxon>Ascomycota</taxon>
        <taxon>Pezizomycotina</taxon>
        <taxon>Eurotiomycetes</taxon>
        <taxon>Eurotiomycetidae</taxon>
        <taxon>Eurotiales</taxon>
        <taxon>Trichocomaceae</taxon>
        <taxon>Talaromyces</taxon>
        <taxon>Talaromyces sect. Islandici</taxon>
    </lineage>
</organism>